<dbReference type="PATRIC" id="fig|1030841.3.peg.1623"/>
<dbReference type="Proteomes" id="UP000005336">
    <property type="component" value="Unassembled WGS sequence"/>
</dbReference>
<reference evidence="1 2" key="1">
    <citation type="submission" date="2011-06" db="EMBL/GenBank/DDBJ databases">
        <authorList>
            <person name="Muzny D."/>
            <person name="Qin X."/>
            <person name="Deng J."/>
            <person name="Jiang H."/>
            <person name="Liu Y."/>
            <person name="Qu J."/>
            <person name="Song X.-Z."/>
            <person name="Zhang L."/>
            <person name="Thornton R."/>
            <person name="Coyle M."/>
            <person name="Francisco L."/>
            <person name="Jackson L."/>
            <person name="Javaid M."/>
            <person name="Korchina V."/>
            <person name="Kovar C."/>
            <person name="Mata R."/>
            <person name="Mathew T."/>
            <person name="Ngo R."/>
            <person name="Nguyen L."/>
            <person name="Nguyen N."/>
            <person name="Okwuonu G."/>
            <person name="Ongeri F."/>
            <person name="Pham C."/>
            <person name="Simmons D."/>
            <person name="Wilczek-Boney K."/>
            <person name="Hale W."/>
            <person name="Jakkamsetti A."/>
            <person name="Pham P."/>
            <person name="Ruth R."/>
            <person name="San Lucas F."/>
            <person name="Warren J."/>
            <person name="Zhang J."/>
            <person name="Zhao Z."/>
            <person name="Zhou C."/>
            <person name="Zhu D."/>
            <person name="Lee S."/>
            <person name="Bess C."/>
            <person name="Blankenburg K."/>
            <person name="Forbes L."/>
            <person name="Fu Q."/>
            <person name="Gubbala S."/>
            <person name="Hirani K."/>
            <person name="Jayaseelan J.C."/>
            <person name="Lara F."/>
            <person name="Munidasa M."/>
            <person name="Palculict T."/>
            <person name="Patil S."/>
            <person name="Pu L.-L."/>
            <person name="Saada N."/>
            <person name="Tang L."/>
            <person name="Weissenberger G."/>
            <person name="Zhu Y."/>
            <person name="Hemphill L."/>
            <person name="Shang Y."/>
            <person name="Youmans B."/>
            <person name="Ayvaz T."/>
            <person name="Ross M."/>
            <person name="Santibanez J."/>
            <person name="Aqrawi P."/>
            <person name="Gross S."/>
            <person name="Joshi V."/>
            <person name="Fowler G."/>
            <person name="Nazareth L."/>
            <person name="Reid J."/>
            <person name="Worley K."/>
            <person name="Petrosino J."/>
            <person name="Highlander S."/>
            <person name="Gibbs R."/>
        </authorList>
    </citation>
    <scope>NUCLEOTIDE SEQUENCE [LARGE SCALE GENOMIC DNA]</scope>
    <source>
        <strain evidence="1 2">9715</strain>
    </source>
</reference>
<sequence>MMFDSNMKDKSAGAEYGSAFIDMRRIYLNGFRMISRNYSDAMEEIDCPRILWKMTIHVNEYTEKLKRISFGLSAIQTGIGQMRAGNV</sequence>
<gene>
    <name evidence="1" type="ORF">HMPREF9370_1634</name>
</gene>
<organism evidence="1 2">
    <name type="scientific">Neisseria wadsworthii 9715</name>
    <dbReference type="NCBI Taxonomy" id="1030841"/>
    <lineage>
        <taxon>Bacteria</taxon>
        <taxon>Pseudomonadati</taxon>
        <taxon>Pseudomonadota</taxon>
        <taxon>Betaproteobacteria</taxon>
        <taxon>Neisseriales</taxon>
        <taxon>Neisseriaceae</taxon>
        <taxon>Neisseria</taxon>
    </lineage>
</organism>
<dbReference type="HOGENOM" id="CLU_2480146_0_0_4"/>
<dbReference type="AlphaFoldDB" id="G4CRC4"/>
<keyword evidence="2" id="KW-1185">Reference proteome</keyword>
<dbReference type="RefSeq" id="WP_009116775.1">
    <property type="nucleotide sequence ID" value="NZ_JH165159.1"/>
</dbReference>
<proteinExistence type="predicted"/>
<protein>
    <submittedName>
        <fullName evidence="1">Uncharacterized protein</fullName>
    </submittedName>
</protein>
<evidence type="ECO:0000313" key="2">
    <source>
        <dbReference type="Proteomes" id="UP000005336"/>
    </source>
</evidence>
<comment type="caution">
    <text evidence="1">The sequence shown here is derived from an EMBL/GenBank/DDBJ whole genome shotgun (WGS) entry which is preliminary data.</text>
</comment>
<accession>G4CRC4</accession>
<dbReference type="EMBL" id="AGAZ01000060">
    <property type="protein sequence ID" value="EGZ45344.1"/>
    <property type="molecule type" value="Genomic_DNA"/>
</dbReference>
<name>G4CRC4_9NEIS</name>
<evidence type="ECO:0000313" key="1">
    <source>
        <dbReference type="EMBL" id="EGZ45344.1"/>
    </source>
</evidence>
<dbReference type="STRING" id="1030841.HMPREF9370_1634"/>